<feature type="region of interest" description="Disordered" evidence="1">
    <location>
        <begin position="56"/>
        <end position="90"/>
    </location>
</feature>
<dbReference type="Proteomes" id="UP000199320">
    <property type="component" value="Unassembled WGS sequence"/>
</dbReference>
<dbReference type="AlphaFoldDB" id="A0A1I0JKV5"/>
<accession>A0A1I0JKV5</accession>
<evidence type="ECO:0000313" key="2">
    <source>
        <dbReference type="EMBL" id="SEU10762.1"/>
    </source>
</evidence>
<keyword evidence="3" id="KW-1185">Reference proteome</keyword>
<reference evidence="3" key="1">
    <citation type="submission" date="2016-10" db="EMBL/GenBank/DDBJ databases">
        <authorList>
            <person name="Varghese N."/>
            <person name="Submissions S."/>
        </authorList>
    </citation>
    <scope>NUCLEOTIDE SEQUENCE [LARGE SCALE GENOMIC DNA]</scope>
    <source>
        <strain evidence="3">CDM_6</strain>
    </source>
</reference>
<protein>
    <submittedName>
        <fullName evidence="2">Uncharacterized protein</fullName>
    </submittedName>
</protein>
<feature type="region of interest" description="Disordered" evidence="1">
    <location>
        <begin position="1"/>
        <end position="20"/>
    </location>
</feature>
<organism evidence="2 3">
    <name type="scientific">Natrinema hispanicum</name>
    <dbReference type="NCBI Taxonomy" id="392421"/>
    <lineage>
        <taxon>Archaea</taxon>
        <taxon>Methanobacteriati</taxon>
        <taxon>Methanobacteriota</taxon>
        <taxon>Stenosarchaea group</taxon>
        <taxon>Halobacteria</taxon>
        <taxon>Halobacteriales</taxon>
        <taxon>Natrialbaceae</taxon>
        <taxon>Natrinema</taxon>
    </lineage>
</organism>
<evidence type="ECO:0000256" key="1">
    <source>
        <dbReference type="SAM" id="MobiDB-lite"/>
    </source>
</evidence>
<dbReference type="STRING" id="392421.SAMN04488694_1471"/>
<gene>
    <name evidence="2" type="ORF">SAMN04488694_1471</name>
</gene>
<sequence length="90" mass="9994">MSLGIGGSPESIDSAIRTENSTYLRQQLVVQKLENRLLRRQLAAQQQQIEVLETRLKRYENPNTPPSKQGGAAGSPGSDDRDKEENEDQG</sequence>
<name>A0A1I0JKV5_9EURY</name>
<proteinExistence type="predicted"/>
<dbReference type="EMBL" id="FOIC01000047">
    <property type="protein sequence ID" value="SEU10762.1"/>
    <property type="molecule type" value="Genomic_DNA"/>
</dbReference>
<evidence type="ECO:0000313" key="3">
    <source>
        <dbReference type="Proteomes" id="UP000199320"/>
    </source>
</evidence>
<feature type="non-terminal residue" evidence="2">
    <location>
        <position position="90"/>
    </location>
</feature>